<dbReference type="PANTHER" id="PTHR46523:SF1">
    <property type="entry name" value="DCTP PYROPHOSPHATASE 1"/>
    <property type="match status" value="1"/>
</dbReference>
<dbReference type="InterPro" id="IPR025984">
    <property type="entry name" value="DCTPP"/>
</dbReference>
<dbReference type="PIRSF" id="PIRSF029826">
    <property type="entry name" value="UCP029826_pph"/>
    <property type="match status" value="1"/>
</dbReference>
<dbReference type="SUPFAM" id="SSF101386">
    <property type="entry name" value="all-alpha NTP pyrophosphatases"/>
    <property type="match status" value="1"/>
</dbReference>
<dbReference type="EMBL" id="NUEQ01000004">
    <property type="protein sequence ID" value="PEJ37508.1"/>
    <property type="molecule type" value="Genomic_DNA"/>
</dbReference>
<dbReference type="InterPro" id="IPR052555">
    <property type="entry name" value="dCTP_Pyrophosphatase"/>
</dbReference>
<dbReference type="Pfam" id="PF12643">
    <property type="entry name" value="MazG-like"/>
    <property type="match status" value="1"/>
</dbReference>
<dbReference type="GO" id="GO:0047429">
    <property type="term" value="F:nucleoside triphosphate diphosphatase activity"/>
    <property type="evidence" value="ECO:0007669"/>
    <property type="project" value="InterPro"/>
</dbReference>
<proteinExistence type="predicted"/>
<gene>
    <name evidence="1" type="ORF">CN689_00995</name>
</gene>
<dbReference type="CDD" id="cd11537">
    <property type="entry name" value="NTP-PPase_RS21-C6_like"/>
    <property type="match status" value="1"/>
</dbReference>
<dbReference type="Proteomes" id="UP000220106">
    <property type="component" value="Unassembled WGS sequence"/>
</dbReference>
<name>A0AAX0RSX6_9BACI</name>
<comment type="caution">
    <text evidence="1">The sequence shown here is derived from an EMBL/GenBank/DDBJ whole genome shotgun (WGS) entry which is preliminary data.</text>
</comment>
<evidence type="ECO:0000313" key="1">
    <source>
        <dbReference type="EMBL" id="PEJ37508.1"/>
    </source>
</evidence>
<protein>
    <submittedName>
        <fullName evidence="1">Nucleotide pyrophosphohydrolase</fullName>
    </submittedName>
</protein>
<dbReference type="RefSeq" id="WP_098174539.1">
    <property type="nucleotide sequence ID" value="NZ_NUEQ01000004.1"/>
</dbReference>
<evidence type="ECO:0000313" key="2">
    <source>
        <dbReference type="Proteomes" id="UP000220106"/>
    </source>
</evidence>
<dbReference type="PANTHER" id="PTHR46523">
    <property type="entry name" value="DCTP PYROPHOSPHATASE 1"/>
    <property type="match status" value="1"/>
</dbReference>
<dbReference type="Gene3D" id="1.10.287.1080">
    <property type="entry name" value="MazG-like"/>
    <property type="match status" value="1"/>
</dbReference>
<reference evidence="1 2" key="1">
    <citation type="submission" date="2017-09" db="EMBL/GenBank/DDBJ databases">
        <title>Large-scale bioinformatics analysis of Bacillus genomes uncovers conserved roles of natural products in bacterial physiology.</title>
        <authorList>
            <consortium name="Agbiome Team Llc"/>
            <person name="Bleich R.M."/>
            <person name="Kirk G.J."/>
            <person name="Santa Maria K.C."/>
            <person name="Allen S.E."/>
            <person name="Farag S."/>
            <person name="Shank E.A."/>
            <person name="Bowers A."/>
        </authorList>
    </citation>
    <scope>NUCLEOTIDE SEQUENCE [LARGE SCALE GENOMIC DNA]</scope>
    <source>
        <strain evidence="1 2">AFS003229</strain>
    </source>
</reference>
<dbReference type="GO" id="GO:0009143">
    <property type="term" value="P:nucleoside triphosphate catabolic process"/>
    <property type="evidence" value="ECO:0007669"/>
    <property type="project" value="InterPro"/>
</dbReference>
<accession>A0AAX0RSX6</accession>
<dbReference type="AlphaFoldDB" id="A0AAX0RSX6"/>
<organism evidence="1 2">
    <name type="scientific">Peribacillus butanolivorans</name>
    <dbReference type="NCBI Taxonomy" id="421767"/>
    <lineage>
        <taxon>Bacteria</taxon>
        <taxon>Bacillati</taxon>
        <taxon>Bacillota</taxon>
        <taxon>Bacilli</taxon>
        <taxon>Bacillales</taxon>
        <taxon>Bacillaceae</taxon>
        <taxon>Peribacillus</taxon>
    </lineage>
</organism>
<sequence length="114" mass="13133">METNSIAELMSAVVEFRDERNWKQFHNAKDLAISLSLEAGELLENFQWKSSEEAIGDNIENIKDEIADVIIYSLLLADDLNLDIEEVVKEKIKKNIKKYPVEKAFGIKTKYTKL</sequence>